<sequence length="164" mass="18437">MKEHRPLGDREAERFDQAPVRATIWGISRGWFIGIVIIVLAGLTSWAIWGLDVGTSDIKGQGEAEKVKNSAANRIRAQEGFEDLFNEIVTADKNINITAEALELDPKDLKSKVELRGQKQYCNDLVGQYNAKARKFTQQEFRAVDLPAQIDDTDSKTDCKENQQ</sequence>
<name>A0A6I4VZ02_9BACL</name>
<dbReference type="Proteomes" id="UP000430692">
    <property type="component" value="Unassembled WGS sequence"/>
</dbReference>
<dbReference type="EMBL" id="WUUL01000033">
    <property type="protein sequence ID" value="MXQ56011.1"/>
    <property type="molecule type" value="Genomic_DNA"/>
</dbReference>
<dbReference type="AlphaFoldDB" id="A0A6I4VZ02"/>
<protein>
    <submittedName>
        <fullName evidence="2">Uncharacterized protein</fullName>
    </submittedName>
</protein>
<proteinExistence type="predicted"/>
<keyword evidence="3" id="KW-1185">Reference proteome</keyword>
<reference evidence="2 3" key="1">
    <citation type="submission" date="2019-12" db="EMBL/GenBank/DDBJ databases">
        <title>Whole-genome analyses of novel actinobacteria.</title>
        <authorList>
            <person name="Sahin N."/>
            <person name="Saygin H."/>
        </authorList>
    </citation>
    <scope>NUCLEOTIDE SEQUENCE [LARGE SCALE GENOMIC DNA]</scope>
    <source>
        <strain evidence="2 3">KC615</strain>
    </source>
</reference>
<evidence type="ECO:0000256" key="1">
    <source>
        <dbReference type="SAM" id="Phobius"/>
    </source>
</evidence>
<comment type="caution">
    <text evidence="2">The sequence shown here is derived from an EMBL/GenBank/DDBJ whole genome shotgun (WGS) entry which is preliminary data.</text>
</comment>
<gene>
    <name evidence="2" type="ORF">GSM42_20260</name>
</gene>
<keyword evidence="1" id="KW-0472">Membrane</keyword>
<dbReference type="RefSeq" id="WP_160803374.1">
    <property type="nucleotide sequence ID" value="NZ_WUUL01000033.1"/>
</dbReference>
<keyword evidence="1" id="KW-1133">Transmembrane helix</keyword>
<feature type="transmembrane region" description="Helical" evidence="1">
    <location>
        <begin position="31"/>
        <end position="49"/>
    </location>
</feature>
<evidence type="ECO:0000313" key="2">
    <source>
        <dbReference type="EMBL" id="MXQ56011.1"/>
    </source>
</evidence>
<keyword evidence="1" id="KW-0812">Transmembrane</keyword>
<organism evidence="2 3">
    <name type="scientific">Shimazuella alba</name>
    <dbReference type="NCBI Taxonomy" id="2690964"/>
    <lineage>
        <taxon>Bacteria</taxon>
        <taxon>Bacillati</taxon>
        <taxon>Bacillota</taxon>
        <taxon>Bacilli</taxon>
        <taxon>Bacillales</taxon>
        <taxon>Thermoactinomycetaceae</taxon>
        <taxon>Shimazuella</taxon>
    </lineage>
</organism>
<evidence type="ECO:0000313" key="3">
    <source>
        <dbReference type="Proteomes" id="UP000430692"/>
    </source>
</evidence>
<accession>A0A6I4VZ02</accession>